<evidence type="ECO:0000259" key="6">
    <source>
        <dbReference type="Pfam" id="PF01061"/>
    </source>
</evidence>
<dbReference type="PANTHER" id="PTHR43027">
    <property type="entry name" value="DOXORUBICIN RESISTANCE ABC TRANSPORTER PERMEASE PROTEIN DRRC-RELATED"/>
    <property type="match status" value="1"/>
</dbReference>
<keyword evidence="3 5" id="KW-1133">Transmembrane helix</keyword>
<evidence type="ECO:0000256" key="3">
    <source>
        <dbReference type="ARBA" id="ARBA00022989"/>
    </source>
</evidence>
<evidence type="ECO:0000256" key="1">
    <source>
        <dbReference type="ARBA" id="ARBA00004141"/>
    </source>
</evidence>
<evidence type="ECO:0000256" key="2">
    <source>
        <dbReference type="ARBA" id="ARBA00022692"/>
    </source>
</evidence>
<reference evidence="7 8" key="1">
    <citation type="submission" date="2022-05" db="EMBL/GenBank/DDBJ databases">
        <title>Genome Sequencing of Bee-Associated Microbes.</title>
        <authorList>
            <person name="Dunlap C."/>
        </authorList>
    </citation>
    <scope>NUCLEOTIDE SEQUENCE [LARGE SCALE GENOMIC DNA]</scope>
    <source>
        <strain evidence="7 8">NRRL BD-083</strain>
    </source>
</reference>
<comment type="caution">
    <text evidence="7">The sequence shown here is derived from an EMBL/GenBank/DDBJ whole genome shotgun (WGS) entry which is preliminary data.</text>
</comment>
<dbReference type="Pfam" id="PF01061">
    <property type="entry name" value="ABC2_membrane"/>
    <property type="match status" value="1"/>
</dbReference>
<feature type="transmembrane region" description="Helical" evidence="5">
    <location>
        <begin position="135"/>
        <end position="155"/>
    </location>
</feature>
<evidence type="ECO:0000313" key="8">
    <source>
        <dbReference type="Proteomes" id="UP001527052"/>
    </source>
</evidence>
<evidence type="ECO:0000313" key="7">
    <source>
        <dbReference type="EMBL" id="MCY9549242.1"/>
    </source>
</evidence>
<keyword evidence="2 5" id="KW-0812">Transmembrane</keyword>
<feature type="transmembrane region" description="Helical" evidence="5">
    <location>
        <begin position="167"/>
        <end position="184"/>
    </location>
</feature>
<feature type="transmembrane region" description="Helical" evidence="5">
    <location>
        <begin position="100"/>
        <end position="123"/>
    </location>
</feature>
<organism evidence="7 8">
    <name type="scientific">Lysinibacillus xylanilyticus</name>
    <dbReference type="NCBI Taxonomy" id="582475"/>
    <lineage>
        <taxon>Bacteria</taxon>
        <taxon>Bacillati</taxon>
        <taxon>Bacillota</taxon>
        <taxon>Bacilli</taxon>
        <taxon>Bacillales</taxon>
        <taxon>Bacillaceae</taxon>
        <taxon>Lysinibacillus</taxon>
    </lineage>
</organism>
<gene>
    <name evidence="7" type="ORF">M5W82_20385</name>
</gene>
<dbReference type="Proteomes" id="UP001527052">
    <property type="component" value="Unassembled WGS sequence"/>
</dbReference>
<feature type="domain" description="ABC-2 type transporter transmembrane" evidence="6">
    <location>
        <begin position="4"/>
        <end position="212"/>
    </location>
</feature>
<dbReference type="PANTHER" id="PTHR43027:SF1">
    <property type="entry name" value="DOXORUBICIN RESISTANCE ABC TRANSPORTER PERMEASE PROTEIN DRRC-RELATED"/>
    <property type="match status" value="1"/>
</dbReference>
<dbReference type="RefSeq" id="WP_268639221.1">
    <property type="nucleotide sequence ID" value="NZ_JAMDLZ010000041.1"/>
</dbReference>
<comment type="subcellular location">
    <subcellularLocation>
        <location evidence="1">Membrane</location>
        <topology evidence="1">Multi-pass membrane protein</topology>
    </subcellularLocation>
</comment>
<feature type="transmembrane region" description="Helical" evidence="5">
    <location>
        <begin position="21"/>
        <end position="39"/>
    </location>
</feature>
<name>A0ABT4EU91_9BACI</name>
<sequence length="263" mass="29806">MTNLVSLTGFQIKLLFRNYKGLILGFSLPIIMFFIFGNLLSKYSVYDGIPLSDALVPAYIPIIIINGILIVFGQNFLVYKEQGNLLKYKLLGISEITVATSIYIATLLFQILATITLIIFANLTKNVGFPIESSLKIIVAFLLINLFEFSIVYFVTSFMNKSTTYQSLSLLIFYFQIFLGGLTFPPEMFPTVLKDIVYIFNPIIYGLEMMRSFWLQNGSILDNLKEITLLIGWSTFFIALGTIVNFRKRASSTINNFSISQND</sequence>
<feature type="transmembrane region" description="Helical" evidence="5">
    <location>
        <begin position="59"/>
        <end position="79"/>
    </location>
</feature>
<evidence type="ECO:0000256" key="4">
    <source>
        <dbReference type="ARBA" id="ARBA00023136"/>
    </source>
</evidence>
<dbReference type="InterPro" id="IPR013525">
    <property type="entry name" value="ABC2_TM"/>
</dbReference>
<keyword evidence="8" id="KW-1185">Reference proteome</keyword>
<dbReference type="EMBL" id="JAMDLZ010000041">
    <property type="protein sequence ID" value="MCY9549242.1"/>
    <property type="molecule type" value="Genomic_DNA"/>
</dbReference>
<accession>A0ABT4EU91</accession>
<feature type="transmembrane region" description="Helical" evidence="5">
    <location>
        <begin position="227"/>
        <end position="246"/>
    </location>
</feature>
<protein>
    <submittedName>
        <fullName evidence="7">ABC transporter permease</fullName>
    </submittedName>
</protein>
<dbReference type="InterPro" id="IPR052902">
    <property type="entry name" value="ABC-2_transporter"/>
</dbReference>
<evidence type="ECO:0000256" key="5">
    <source>
        <dbReference type="SAM" id="Phobius"/>
    </source>
</evidence>
<keyword evidence="4 5" id="KW-0472">Membrane</keyword>
<proteinExistence type="predicted"/>